<feature type="chain" id="PRO_5042837770" evidence="3">
    <location>
        <begin position="27"/>
        <end position="663"/>
    </location>
</feature>
<protein>
    <submittedName>
        <fullName evidence="4">Uncharacterized protein</fullName>
    </submittedName>
</protein>
<evidence type="ECO:0000256" key="1">
    <source>
        <dbReference type="SAM" id="MobiDB-lite"/>
    </source>
</evidence>
<feature type="compositionally biased region" description="Polar residues" evidence="1">
    <location>
        <begin position="603"/>
        <end position="620"/>
    </location>
</feature>
<proteinExistence type="predicted"/>
<accession>A0AAN6GU34</accession>
<feature type="region of interest" description="Disordered" evidence="1">
    <location>
        <begin position="597"/>
        <end position="663"/>
    </location>
</feature>
<feature type="region of interest" description="Disordered" evidence="1">
    <location>
        <begin position="315"/>
        <end position="353"/>
    </location>
</feature>
<keyword evidence="2" id="KW-0472">Membrane</keyword>
<keyword evidence="3" id="KW-0732">Signal</keyword>
<reference evidence="4" key="1">
    <citation type="journal article" date="2023" name="PhytoFront">
        <title>Draft Genome Resources of Seven Strains of Tilletia horrida, Causal Agent of Kernel Smut of Rice.</title>
        <authorList>
            <person name="Khanal S."/>
            <person name="Antony Babu S."/>
            <person name="Zhou X.G."/>
        </authorList>
    </citation>
    <scope>NUCLEOTIDE SEQUENCE</scope>
    <source>
        <strain evidence="4">TX6</strain>
    </source>
</reference>
<sequence>MRAKYILSFTSSALFHAVLFGQQASAQISSTVSTMSPGTGSGALCDPRRSVLDPLSHRFRSDCGSREWCVPTALNSSQLSTVAPPPAVAAISTAALSSASLPSSTAATQTSALSQTSLRHSAPAAHATSGTAHQGSAFKATSGSRKGASSGSGYDDGSGSDSGSGSYDPEEDDGVTRATGGDGGDSMWKRNGWETLADWPAFRRSLLSDGGPGYNITTVASRVSLPPDLQSLGSNPALPVATSGVCRPKGCRRDEYPFGYKGVPTDQIPPMCGNGTYCPDQENACESLIPIGGACQLNRDDSCAPPALLAAPISSSPSVFSPSTVSNAPSTPTQGSSGTATSSTAPAFDPPLPSGLARRIMDALLSRRGVDPQNSGTGSSGGTQAPATTASAIPMCLQGICQLANAAQGQACIIDHTQYLGYDSDGREVIDTVSRDNCLDRLYCDEQTRVCLPEKAQGASCAADRECLEFNCNSRGLCDLPPEAPNRLPAWAFVLIGLAILCSLLGTVYGLYKVHLAHRANRAEEIDRYFSEQWTYRQSILSMHAAALAATGGIGLGNSASAAASKSSLIVGSPNGSLFMSPLGTKHLRVLSVDRRDSDDSDQTCLSASGLNLPGQQDGQQYHGAPPVAVGTQGMTTGAPEFGAGPPSFLDGRLSKRKPAPAI</sequence>
<keyword evidence="2" id="KW-1133">Transmembrane helix</keyword>
<feature type="transmembrane region" description="Helical" evidence="2">
    <location>
        <begin position="490"/>
        <end position="512"/>
    </location>
</feature>
<keyword evidence="5" id="KW-1185">Reference proteome</keyword>
<feature type="region of interest" description="Disordered" evidence="1">
    <location>
        <begin position="111"/>
        <end position="190"/>
    </location>
</feature>
<name>A0AAN6GU34_9BASI</name>
<comment type="caution">
    <text evidence="4">The sequence shown here is derived from an EMBL/GenBank/DDBJ whole genome shotgun (WGS) entry which is preliminary data.</text>
</comment>
<dbReference type="AlphaFoldDB" id="A0AAN6GU34"/>
<dbReference type="EMBL" id="JAPDMZ010000100">
    <property type="protein sequence ID" value="KAK0550060.1"/>
    <property type="molecule type" value="Genomic_DNA"/>
</dbReference>
<evidence type="ECO:0000256" key="3">
    <source>
        <dbReference type="SAM" id="SignalP"/>
    </source>
</evidence>
<dbReference type="Proteomes" id="UP001176517">
    <property type="component" value="Unassembled WGS sequence"/>
</dbReference>
<feature type="signal peptide" evidence="3">
    <location>
        <begin position="1"/>
        <end position="26"/>
    </location>
</feature>
<evidence type="ECO:0000256" key="2">
    <source>
        <dbReference type="SAM" id="Phobius"/>
    </source>
</evidence>
<keyword evidence="2" id="KW-0812">Transmembrane</keyword>
<organism evidence="4 5">
    <name type="scientific">Tilletia horrida</name>
    <dbReference type="NCBI Taxonomy" id="155126"/>
    <lineage>
        <taxon>Eukaryota</taxon>
        <taxon>Fungi</taxon>
        <taxon>Dikarya</taxon>
        <taxon>Basidiomycota</taxon>
        <taxon>Ustilaginomycotina</taxon>
        <taxon>Exobasidiomycetes</taxon>
        <taxon>Tilletiales</taxon>
        <taxon>Tilletiaceae</taxon>
        <taxon>Tilletia</taxon>
    </lineage>
</organism>
<evidence type="ECO:0000313" key="5">
    <source>
        <dbReference type="Proteomes" id="UP001176517"/>
    </source>
</evidence>
<feature type="compositionally biased region" description="Low complexity" evidence="1">
    <location>
        <begin position="315"/>
        <end position="347"/>
    </location>
</feature>
<evidence type="ECO:0000313" key="4">
    <source>
        <dbReference type="EMBL" id="KAK0550060.1"/>
    </source>
</evidence>
<gene>
    <name evidence="4" type="ORF">OC846_003817</name>
</gene>
<feature type="compositionally biased region" description="Low complexity" evidence="1">
    <location>
        <begin position="142"/>
        <end position="153"/>
    </location>
</feature>